<accession>H6T4N0</accession>
<feature type="transmembrane region" description="Helical" evidence="7">
    <location>
        <begin position="37"/>
        <end position="63"/>
    </location>
</feature>
<dbReference type="InterPro" id="IPR017039">
    <property type="entry name" value="Virul_fac_BrkB"/>
</dbReference>
<evidence type="ECO:0000256" key="6">
    <source>
        <dbReference type="ARBA" id="ARBA00023136"/>
    </source>
</evidence>
<evidence type="ECO:0000256" key="7">
    <source>
        <dbReference type="HAMAP-Rule" id="MF_00672"/>
    </source>
</evidence>
<dbReference type="NCBIfam" id="NF002457">
    <property type="entry name" value="PRK01637.1"/>
    <property type="match status" value="1"/>
</dbReference>
<gene>
    <name evidence="8" type="primary">rbn</name>
</gene>
<feature type="transmembrane region" description="Helical" evidence="7">
    <location>
        <begin position="135"/>
        <end position="164"/>
    </location>
</feature>
<protein>
    <recommendedName>
        <fullName evidence="7">UPF0761 membrane protein rbn</fullName>
    </recommendedName>
</protein>
<evidence type="ECO:0000256" key="4">
    <source>
        <dbReference type="ARBA" id="ARBA00022692"/>
    </source>
</evidence>
<comment type="similarity">
    <text evidence="7">Belongs to the UPF0761 family.</text>
</comment>
<name>H6T4N0_GLAPU</name>
<dbReference type="GO" id="GO:0005886">
    <property type="term" value="C:plasma membrane"/>
    <property type="evidence" value="ECO:0007669"/>
    <property type="project" value="UniProtKB-SubCell"/>
</dbReference>
<proteinExistence type="inferred from homology"/>
<sequence>MLNFPILRGNNMKNLIFFFKLFIHRFQQNKIAVYSGYLTYTTLLSLVPLIMVAFSVFTLLPIFEQATAQLKELVYDNFAPSAGDMVQQYLEMFVDNSKKMGIISIIGLVVVAVMLISSIDNALNEIWHNTKKRSVILSFVVYLAVLIFAPIFAGASIAISSYIFSLEMFSQDGLFSFSHHLLKFIPFVLTWLLFALVYLIVPNTQVKFRHAAVGALFAGVFFTLGKQIFIWYITTFPSYQAIYGALATIPIMIVWIHLSWRVVLLGGQFASVLKDMEMIKAGELANPLTEDRE</sequence>
<feature type="transmembrane region" description="Helical" evidence="7">
    <location>
        <begin position="239"/>
        <end position="258"/>
    </location>
</feature>
<dbReference type="HAMAP" id="MF_00672">
    <property type="entry name" value="UPF0761"/>
    <property type="match status" value="1"/>
</dbReference>
<dbReference type="InterPro" id="IPR023679">
    <property type="entry name" value="UPF0761_bac"/>
</dbReference>
<keyword evidence="2 7" id="KW-1003">Cell membrane</keyword>
<keyword evidence="6 7" id="KW-0472">Membrane</keyword>
<evidence type="ECO:0000256" key="5">
    <source>
        <dbReference type="ARBA" id="ARBA00022989"/>
    </source>
</evidence>
<feature type="transmembrane region" description="Helical" evidence="7">
    <location>
        <begin position="213"/>
        <end position="233"/>
    </location>
</feature>
<organism evidence="8">
    <name type="scientific">Glaesserella parasuis str. Nagasaki</name>
    <dbReference type="NCBI Taxonomy" id="1117322"/>
    <lineage>
        <taxon>Bacteria</taxon>
        <taxon>Pseudomonadati</taxon>
        <taxon>Pseudomonadota</taxon>
        <taxon>Gammaproteobacteria</taxon>
        <taxon>Pasteurellales</taxon>
        <taxon>Pasteurellaceae</taxon>
        <taxon>Glaesserella</taxon>
    </lineage>
</organism>
<evidence type="ECO:0000256" key="2">
    <source>
        <dbReference type="ARBA" id="ARBA00022475"/>
    </source>
</evidence>
<dbReference type="AlphaFoldDB" id="H6T4N0"/>
<keyword evidence="4 7" id="KW-0812">Transmembrane</keyword>
<comment type="subcellular location">
    <subcellularLocation>
        <location evidence="1 7">Cell membrane</location>
        <topology evidence="1 7">Multi-pass membrane protein</topology>
    </subcellularLocation>
</comment>
<dbReference type="EMBL" id="HQ245095">
    <property type="protein sequence ID" value="AEC12470.1"/>
    <property type="molecule type" value="Genomic_DNA"/>
</dbReference>
<evidence type="ECO:0000256" key="3">
    <source>
        <dbReference type="ARBA" id="ARBA00022519"/>
    </source>
</evidence>
<feature type="transmembrane region" description="Helical" evidence="7">
    <location>
        <begin position="100"/>
        <end position="123"/>
    </location>
</feature>
<dbReference type="PANTHER" id="PTHR30213:SF0">
    <property type="entry name" value="UPF0761 MEMBRANE PROTEIN YIHY"/>
    <property type="match status" value="1"/>
</dbReference>
<dbReference type="PANTHER" id="PTHR30213">
    <property type="entry name" value="INNER MEMBRANE PROTEIN YHJD"/>
    <property type="match status" value="1"/>
</dbReference>
<reference evidence="8" key="1">
    <citation type="journal article" date="2012" name="Microbiology">
        <title>Genomic and antigenic characterization of monomeric autotransporters of Haemophilus parasuis: an ongoing process of reductive evolution.</title>
        <authorList>
            <person name="Pina-Pedrero S."/>
            <person name="Olvera A."/>
            <person name="Perez-Simo M."/>
            <person name="Bensaid A."/>
        </authorList>
    </citation>
    <scope>NUCLEOTIDE SEQUENCE</scope>
    <source>
        <strain evidence="8">Nagasaki</strain>
    </source>
</reference>
<keyword evidence="3" id="KW-0997">Cell inner membrane</keyword>
<dbReference type="NCBIfam" id="TIGR00765">
    <property type="entry name" value="yihY_not_rbn"/>
    <property type="match status" value="1"/>
</dbReference>
<feature type="transmembrane region" description="Helical" evidence="7">
    <location>
        <begin position="184"/>
        <end position="201"/>
    </location>
</feature>
<evidence type="ECO:0000313" key="8">
    <source>
        <dbReference type="EMBL" id="AEC12470.1"/>
    </source>
</evidence>
<dbReference type="Pfam" id="PF03631">
    <property type="entry name" value="Virul_fac_BrkB"/>
    <property type="match status" value="1"/>
</dbReference>
<dbReference type="PIRSF" id="PIRSF035875">
    <property type="entry name" value="RNase_BN"/>
    <property type="match status" value="1"/>
</dbReference>
<evidence type="ECO:0000256" key="1">
    <source>
        <dbReference type="ARBA" id="ARBA00004651"/>
    </source>
</evidence>
<keyword evidence="5 7" id="KW-1133">Transmembrane helix</keyword>